<evidence type="ECO:0000256" key="1">
    <source>
        <dbReference type="SAM" id="MobiDB-lite"/>
    </source>
</evidence>
<keyword evidence="2" id="KW-0812">Transmembrane</keyword>
<feature type="compositionally biased region" description="Acidic residues" evidence="1">
    <location>
        <begin position="93"/>
        <end position="106"/>
    </location>
</feature>
<dbReference type="Proteomes" id="UP001500831">
    <property type="component" value="Unassembled WGS sequence"/>
</dbReference>
<feature type="compositionally biased region" description="Basic and acidic residues" evidence="1">
    <location>
        <begin position="113"/>
        <end position="124"/>
    </location>
</feature>
<accession>A0ABP6IBM1</accession>
<evidence type="ECO:0000313" key="4">
    <source>
        <dbReference type="Proteomes" id="UP001500831"/>
    </source>
</evidence>
<gene>
    <name evidence="3" type="ORF">GCM10010517_16820</name>
</gene>
<evidence type="ECO:0000256" key="2">
    <source>
        <dbReference type="SAM" id="Phobius"/>
    </source>
</evidence>
<protein>
    <submittedName>
        <fullName evidence="3">Uncharacterized protein</fullName>
    </submittedName>
</protein>
<keyword evidence="4" id="KW-1185">Reference proteome</keyword>
<organism evidence="3 4">
    <name type="scientific">Streptosporangium fragile</name>
    <dbReference type="NCBI Taxonomy" id="46186"/>
    <lineage>
        <taxon>Bacteria</taxon>
        <taxon>Bacillati</taxon>
        <taxon>Actinomycetota</taxon>
        <taxon>Actinomycetes</taxon>
        <taxon>Streptosporangiales</taxon>
        <taxon>Streptosporangiaceae</taxon>
        <taxon>Streptosporangium</taxon>
    </lineage>
</organism>
<keyword evidence="2" id="KW-1133">Transmembrane helix</keyword>
<reference evidence="4" key="1">
    <citation type="journal article" date="2019" name="Int. J. Syst. Evol. Microbiol.">
        <title>The Global Catalogue of Microorganisms (GCM) 10K type strain sequencing project: providing services to taxonomists for standard genome sequencing and annotation.</title>
        <authorList>
            <consortium name="The Broad Institute Genomics Platform"/>
            <consortium name="The Broad Institute Genome Sequencing Center for Infectious Disease"/>
            <person name="Wu L."/>
            <person name="Ma J."/>
        </authorList>
    </citation>
    <scope>NUCLEOTIDE SEQUENCE [LARGE SCALE GENOMIC DNA]</scope>
    <source>
        <strain evidence="4">JCM 6242</strain>
    </source>
</reference>
<dbReference type="EMBL" id="BAAAVI010000009">
    <property type="protein sequence ID" value="GAA2858379.1"/>
    <property type="molecule type" value="Genomic_DNA"/>
</dbReference>
<evidence type="ECO:0000313" key="3">
    <source>
        <dbReference type="EMBL" id="GAA2858379.1"/>
    </source>
</evidence>
<comment type="caution">
    <text evidence="3">The sequence shown here is derived from an EMBL/GenBank/DDBJ whole genome shotgun (WGS) entry which is preliminary data.</text>
</comment>
<name>A0ABP6IBM1_9ACTN</name>
<proteinExistence type="predicted"/>
<feature type="region of interest" description="Disordered" evidence="1">
    <location>
        <begin position="79"/>
        <end position="124"/>
    </location>
</feature>
<feature type="transmembrane region" description="Helical" evidence="2">
    <location>
        <begin position="50"/>
        <end position="72"/>
    </location>
</feature>
<keyword evidence="2" id="KW-0472">Membrane</keyword>
<dbReference type="RefSeq" id="WP_344969452.1">
    <property type="nucleotide sequence ID" value="NZ_BAAAVI010000009.1"/>
</dbReference>
<sequence length="124" mass="12860">MTTICVGILCIILIVLRQLPGLSLLLRALGLSKSARYGSSSPVEPEVANIVILCGAGIAVLGVVMLVTAMVLRARVARAGAGPEGEAEKEGREAEEEGQEAEEEGQEAGQEGQEDRSATRAESG</sequence>